<dbReference type="InterPro" id="IPR052018">
    <property type="entry name" value="PHP_domain"/>
</dbReference>
<dbReference type="SMART" id="SM00481">
    <property type="entry name" value="POLIIIAc"/>
    <property type="match status" value="1"/>
</dbReference>
<organism evidence="2 3">
    <name type="scientific">Paenibacillus dendrobii</name>
    <dbReference type="NCBI Taxonomy" id="2691084"/>
    <lineage>
        <taxon>Bacteria</taxon>
        <taxon>Bacillati</taxon>
        <taxon>Bacillota</taxon>
        <taxon>Bacilli</taxon>
        <taxon>Bacillales</taxon>
        <taxon>Paenibacillaceae</taxon>
        <taxon>Paenibacillus</taxon>
    </lineage>
</organism>
<evidence type="ECO:0000259" key="1">
    <source>
        <dbReference type="SMART" id="SM00481"/>
    </source>
</evidence>
<dbReference type="InterPro" id="IPR016195">
    <property type="entry name" value="Pol/histidinol_Pase-like"/>
</dbReference>
<dbReference type="Proteomes" id="UP000460318">
    <property type="component" value="Unassembled WGS sequence"/>
</dbReference>
<dbReference type="InterPro" id="IPR003141">
    <property type="entry name" value="Pol/His_phosphatase_N"/>
</dbReference>
<gene>
    <name evidence="2" type="ORF">GRF59_20620</name>
</gene>
<dbReference type="PANTHER" id="PTHR42924">
    <property type="entry name" value="EXONUCLEASE"/>
    <property type="match status" value="1"/>
</dbReference>
<dbReference type="EMBL" id="WUBI01000003">
    <property type="protein sequence ID" value="MWV46027.1"/>
    <property type="molecule type" value="Genomic_DNA"/>
</dbReference>
<accession>A0A7X3LID6</accession>
<reference evidence="2 3" key="1">
    <citation type="submission" date="2019-12" db="EMBL/GenBank/DDBJ databases">
        <title>Paenibacillus sp. nov., an endophytic bacterium isolated from the stem of Dendrobium.</title>
        <authorList>
            <person name="Zhao R."/>
        </authorList>
    </citation>
    <scope>NUCLEOTIDE SEQUENCE [LARGE SCALE GENOMIC DNA]</scope>
    <source>
        <strain evidence="2 3">HJL G12</strain>
    </source>
</reference>
<sequence>MENQWTLMKPAAEVAAFNVEPGVDWVRFQFEFADPGRWFYINLWDSQGRIRFSHLDYHQVGWITIHRDPLQTSEQAIPGDIPAGEWKIEFVRGLPEAITLKWETGSGDAPFPVAEQPEEWDVWFDGHSPEAHAQGYYTLNRFDWDGPRERKRRWYKGDLHTHTVLSDGDMTTGQITREAEARGLDFFATTEHNILACRWPKSRTLVIPGFEVTSFGKGDWNAIGVKRWLDWRIGAPGGGIDTQQGMDRLMEECGGTGTLRCLNHPLDTPFAWMFMETPLSLLDGFEVMNSPTSSTSSAATEQALVAWNALWNEGYRTTGIGGSDIHAVPPTDEETADGTHARLADPATYVDADELSASAILSAVRAGRVYVSRCAELDIQVKVDGRTYPLGCDLTEAVNQSLKGTVEFTVVVDKMKEGTIHFIENGERVQSSPIRKSGERFELFREWKTTGYRWARLEIRDSAGELIAFTNPVSYGQKDSMIKTWGQLLDQAGIEHPVNKR</sequence>
<name>A0A7X3LID6_9BACL</name>
<dbReference type="AlphaFoldDB" id="A0A7X3LID6"/>
<proteinExistence type="predicted"/>
<feature type="domain" description="Polymerase/histidinol phosphatase N-terminal" evidence="1">
    <location>
        <begin position="157"/>
        <end position="216"/>
    </location>
</feature>
<comment type="caution">
    <text evidence="2">The sequence shown here is derived from an EMBL/GenBank/DDBJ whole genome shotgun (WGS) entry which is preliminary data.</text>
</comment>
<evidence type="ECO:0000313" key="3">
    <source>
        <dbReference type="Proteomes" id="UP000460318"/>
    </source>
</evidence>
<dbReference type="GO" id="GO:0035312">
    <property type="term" value="F:5'-3' DNA exonuclease activity"/>
    <property type="evidence" value="ECO:0007669"/>
    <property type="project" value="TreeGrafter"/>
</dbReference>
<dbReference type="Gene3D" id="3.20.20.140">
    <property type="entry name" value="Metal-dependent hydrolases"/>
    <property type="match status" value="1"/>
</dbReference>
<dbReference type="SUPFAM" id="SSF89550">
    <property type="entry name" value="PHP domain-like"/>
    <property type="match status" value="1"/>
</dbReference>
<dbReference type="PANTHER" id="PTHR42924:SF3">
    <property type="entry name" value="POLYMERASE_HISTIDINOL PHOSPHATASE N-TERMINAL DOMAIN-CONTAINING PROTEIN"/>
    <property type="match status" value="1"/>
</dbReference>
<dbReference type="NCBIfam" id="NF038032">
    <property type="entry name" value="CehA_McbA_metalo"/>
    <property type="match status" value="1"/>
</dbReference>
<keyword evidence="3" id="KW-1185">Reference proteome</keyword>
<evidence type="ECO:0000313" key="2">
    <source>
        <dbReference type="EMBL" id="MWV46027.1"/>
    </source>
</evidence>
<protein>
    <recommendedName>
        <fullName evidence="1">Polymerase/histidinol phosphatase N-terminal domain-containing protein</fullName>
    </recommendedName>
</protein>
<dbReference type="GO" id="GO:0004534">
    <property type="term" value="F:5'-3' RNA exonuclease activity"/>
    <property type="evidence" value="ECO:0007669"/>
    <property type="project" value="TreeGrafter"/>
</dbReference>
<dbReference type="CDD" id="cd07432">
    <property type="entry name" value="PHP_HisPPase"/>
    <property type="match status" value="1"/>
</dbReference>
<dbReference type="RefSeq" id="WP_237391935.1">
    <property type="nucleotide sequence ID" value="NZ_WUBI01000003.1"/>
</dbReference>